<keyword evidence="7" id="KW-0472">Membrane</keyword>
<name>A0A1T5D6L4_9SPHI</name>
<dbReference type="SUPFAM" id="SSF47384">
    <property type="entry name" value="Homodimeric domain of signal transducing histidine kinase"/>
    <property type="match status" value="1"/>
</dbReference>
<dbReference type="GO" id="GO:0004721">
    <property type="term" value="F:phosphoprotein phosphatase activity"/>
    <property type="evidence" value="ECO:0007669"/>
    <property type="project" value="TreeGrafter"/>
</dbReference>
<dbReference type="Proteomes" id="UP000190150">
    <property type="component" value="Unassembled WGS sequence"/>
</dbReference>
<evidence type="ECO:0000256" key="3">
    <source>
        <dbReference type="ARBA" id="ARBA00022553"/>
    </source>
</evidence>
<evidence type="ECO:0000259" key="8">
    <source>
        <dbReference type="PROSITE" id="PS50109"/>
    </source>
</evidence>
<keyword evidence="4" id="KW-0808">Transferase</keyword>
<dbReference type="PANTHER" id="PTHR45453:SF1">
    <property type="entry name" value="PHOSPHATE REGULON SENSOR PROTEIN PHOR"/>
    <property type="match status" value="1"/>
</dbReference>
<dbReference type="EC" id="2.7.13.3" evidence="2"/>
<evidence type="ECO:0000256" key="5">
    <source>
        <dbReference type="ARBA" id="ARBA00022777"/>
    </source>
</evidence>
<dbReference type="Pfam" id="PF02518">
    <property type="entry name" value="HATPase_c"/>
    <property type="match status" value="1"/>
</dbReference>
<keyword evidence="3" id="KW-0597">Phosphoprotein</keyword>
<comment type="catalytic activity">
    <reaction evidence="1">
        <text>ATP + protein L-histidine = ADP + protein N-phospho-L-histidine.</text>
        <dbReference type="EC" id="2.7.13.3"/>
    </reaction>
</comment>
<dbReference type="Gene3D" id="3.30.565.10">
    <property type="entry name" value="Histidine kinase-like ATPase, C-terminal domain"/>
    <property type="match status" value="1"/>
</dbReference>
<feature type="domain" description="Histidine kinase" evidence="8">
    <location>
        <begin position="249"/>
        <end position="466"/>
    </location>
</feature>
<sequence length="466" mass="52329">MLMIVLSLVGIGGIVGVWLYGGYVNRREIFVNEVERGLFNAIQSSYADHEGIINEKRNKSIAKEGKLFVSRIKSLYSNVDEIKIQNLWDSLARERMRRYAERREAKKDEGEPVAIMPSFMLQNIDFNDSTLHEVNILLRESLAVKGITTPVTVDIKTITDEDRPRGPHRIKVDSSGTISTRPILVNSAQDQFLLAQFEQPIFYLLGKMAIQLIVSVLLILALIGAFIYLLWTINRQNKLALLRKSFVNNMTHELKTPVATVMAAVESIQRYGARDDKSKMEKYLDISHRELEHLSNMIEKVLQLDIDEVKGIVMQKTNVDLVQLLEEGAEIAQLGAKKTVVIDFGNNLKEFSVQADSAHLKNVISNLLDNAIKYSGESVKIQIRLRRETEFARISISDDGLGIDGSYLKDIFDMFFRVPSGNLHPIKGFGLGLAYVKQVVKQHGGSVEVDSTLGKGTIFILSIPIG</sequence>
<accession>A0A1T5D6L4</accession>
<evidence type="ECO:0000313" key="9">
    <source>
        <dbReference type="EMBL" id="SKB67231.1"/>
    </source>
</evidence>
<keyword evidence="5 9" id="KW-0418">Kinase</keyword>
<dbReference type="Pfam" id="PF00512">
    <property type="entry name" value="HisKA"/>
    <property type="match status" value="1"/>
</dbReference>
<evidence type="ECO:0000256" key="6">
    <source>
        <dbReference type="ARBA" id="ARBA00023012"/>
    </source>
</evidence>
<organism evidence="9 10">
    <name type="scientific">Sphingobacterium nematocida</name>
    <dbReference type="NCBI Taxonomy" id="1513896"/>
    <lineage>
        <taxon>Bacteria</taxon>
        <taxon>Pseudomonadati</taxon>
        <taxon>Bacteroidota</taxon>
        <taxon>Sphingobacteriia</taxon>
        <taxon>Sphingobacteriales</taxon>
        <taxon>Sphingobacteriaceae</taxon>
        <taxon>Sphingobacterium</taxon>
    </lineage>
</organism>
<dbReference type="InterPro" id="IPR005467">
    <property type="entry name" value="His_kinase_dom"/>
</dbReference>
<dbReference type="InterPro" id="IPR003661">
    <property type="entry name" value="HisK_dim/P_dom"/>
</dbReference>
<feature type="transmembrane region" description="Helical" evidence="7">
    <location>
        <begin position="6"/>
        <end position="23"/>
    </location>
</feature>
<keyword evidence="6" id="KW-0902">Two-component regulatory system</keyword>
<keyword evidence="7" id="KW-1133">Transmembrane helix</keyword>
<dbReference type="InterPro" id="IPR036890">
    <property type="entry name" value="HATPase_C_sf"/>
</dbReference>
<proteinExistence type="predicted"/>
<dbReference type="AlphaFoldDB" id="A0A1T5D6L4"/>
<dbReference type="InterPro" id="IPR036097">
    <property type="entry name" value="HisK_dim/P_sf"/>
</dbReference>
<dbReference type="PROSITE" id="PS50109">
    <property type="entry name" value="HIS_KIN"/>
    <property type="match status" value="1"/>
</dbReference>
<gene>
    <name evidence="9" type="ORF">SAMN05660841_01771</name>
</gene>
<dbReference type="SMART" id="SM00388">
    <property type="entry name" value="HisKA"/>
    <property type="match status" value="1"/>
</dbReference>
<dbReference type="STRING" id="1513896.SAMN05660841_01771"/>
<dbReference type="CDD" id="cd00075">
    <property type="entry name" value="HATPase"/>
    <property type="match status" value="1"/>
</dbReference>
<evidence type="ECO:0000256" key="2">
    <source>
        <dbReference type="ARBA" id="ARBA00012438"/>
    </source>
</evidence>
<dbReference type="GO" id="GO:0016036">
    <property type="term" value="P:cellular response to phosphate starvation"/>
    <property type="evidence" value="ECO:0007669"/>
    <property type="project" value="TreeGrafter"/>
</dbReference>
<dbReference type="InterPro" id="IPR003594">
    <property type="entry name" value="HATPase_dom"/>
</dbReference>
<feature type="transmembrane region" description="Helical" evidence="7">
    <location>
        <begin position="209"/>
        <end position="231"/>
    </location>
</feature>
<dbReference type="Gene3D" id="1.10.287.130">
    <property type="match status" value="1"/>
</dbReference>
<dbReference type="FunFam" id="3.30.565.10:FF:000006">
    <property type="entry name" value="Sensor histidine kinase WalK"/>
    <property type="match status" value="1"/>
</dbReference>
<dbReference type="EMBL" id="FUZF01000006">
    <property type="protein sequence ID" value="SKB67231.1"/>
    <property type="molecule type" value="Genomic_DNA"/>
</dbReference>
<dbReference type="GO" id="GO:0000155">
    <property type="term" value="F:phosphorelay sensor kinase activity"/>
    <property type="evidence" value="ECO:0007669"/>
    <property type="project" value="InterPro"/>
</dbReference>
<keyword evidence="7" id="KW-0812">Transmembrane</keyword>
<reference evidence="10" key="1">
    <citation type="submission" date="2017-02" db="EMBL/GenBank/DDBJ databases">
        <authorList>
            <person name="Varghese N."/>
            <person name="Submissions S."/>
        </authorList>
    </citation>
    <scope>NUCLEOTIDE SEQUENCE [LARGE SCALE GENOMIC DNA]</scope>
    <source>
        <strain evidence="10">DSM 24091</strain>
    </source>
</reference>
<dbReference type="PRINTS" id="PR00344">
    <property type="entry name" value="BCTRLSENSOR"/>
</dbReference>
<dbReference type="GO" id="GO:0005886">
    <property type="term" value="C:plasma membrane"/>
    <property type="evidence" value="ECO:0007669"/>
    <property type="project" value="TreeGrafter"/>
</dbReference>
<dbReference type="SMART" id="SM00387">
    <property type="entry name" value="HATPase_c"/>
    <property type="match status" value="1"/>
</dbReference>
<protein>
    <recommendedName>
        <fullName evidence="2">histidine kinase</fullName>
        <ecNumber evidence="2">2.7.13.3</ecNumber>
    </recommendedName>
</protein>
<keyword evidence="10" id="KW-1185">Reference proteome</keyword>
<evidence type="ECO:0000256" key="4">
    <source>
        <dbReference type="ARBA" id="ARBA00022679"/>
    </source>
</evidence>
<dbReference type="SUPFAM" id="SSF55874">
    <property type="entry name" value="ATPase domain of HSP90 chaperone/DNA topoisomerase II/histidine kinase"/>
    <property type="match status" value="1"/>
</dbReference>
<dbReference type="CDD" id="cd00082">
    <property type="entry name" value="HisKA"/>
    <property type="match status" value="1"/>
</dbReference>
<dbReference type="InterPro" id="IPR004358">
    <property type="entry name" value="Sig_transdc_His_kin-like_C"/>
</dbReference>
<dbReference type="PANTHER" id="PTHR45453">
    <property type="entry name" value="PHOSPHATE REGULON SENSOR PROTEIN PHOR"/>
    <property type="match status" value="1"/>
</dbReference>
<evidence type="ECO:0000256" key="7">
    <source>
        <dbReference type="SAM" id="Phobius"/>
    </source>
</evidence>
<evidence type="ECO:0000256" key="1">
    <source>
        <dbReference type="ARBA" id="ARBA00000085"/>
    </source>
</evidence>
<evidence type="ECO:0000313" key="10">
    <source>
        <dbReference type="Proteomes" id="UP000190150"/>
    </source>
</evidence>
<dbReference type="InterPro" id="IPR050351">
    <property type="entry name" value="BphY/WalK/GraS-like"/>
</dbReference>